<keyword evidence="3" id="KW-1185">Reference proteome</keyword>
<keyword evidence="1" id="KW-0812">Transmembrane</keyword>
<evidence type="ECO:0000256" key="1">
    <source>
        <dbReference type="SAM" id="Phobius"/>
    </source>
</evidence>
<gene>
    <name evidence="2" type="ORF">NG792_01440</name>
</gene>
<organism evidence="2 3">
    <name type="scientific">Laspinema olomoucense D3b</name>
    <dbReference type="NCBI Taxonomy" id="2953688"/>
    <lineage>
        <taxon>Bacteria</taxon>
        <taxon>Bacillati</taxon>
        <taxon>Cyanobacteriota</taxon>
        <taxon>Cyanophyceae</taxon>
        <taxon>Oscillatoriophycideae</taxon>
        <taxon>Oscillatoriales</taxon>
        <taxon>Laspinemataceae</taxon>
        <taxon>Laspinema</taxon>
        <taxon>Laspinema olomoucense</taxon>
    </lineage>
</organism>
<keyword evidence="1" id="KW-1133">Transmembrane helix</keyword>
<feature type="transmembrane region" description="Helical" evidence="1">
    <location>
        <begin position="6"/>
        <end position="25"/>
    </location>
</feature>
<sequence length="77" mass="8719">MLPLEFARFPIAGPILAGFARWLALSPASLLKSHYSLVIIIAIFWVILRLEFIAVLFAKNLRVISPILGFYCLIFEL</sequence>
<comment type="caution">
    <text evidence="2">The sequence shown here is derived from an EMBL/GenBank/DDBJ whole genome shotgun (WGS) entry which is preliminary data.</text>
</comment>
<dbReference type="Proteomes" id="UP001525961">
    <property type="component" value="Unassembled WGS sequence"/>
</dbReference>
<proteinExistence type="predicted"/>
<protein>
    <submittedName>
        <fullName evidence="2">Uncharacterized protein</fullName>
    </submittedName>
</protein>
<dbReference type="EMBL" id="JAMXFA010000002">
    <property type="protein sequence ID" value="MCT7976385.1"/>
    <property type="molecule type" value="Genomic_DNA"/>
</dbReference>
<evidence type="ECO:0000313" key="3">
    <source>
        <dbReference type="Proteomes" id="UP001525961"/>
    </source>
</evidence>
<feature type="transmembrane region" description="Helical" evidence="1">
    <location>
        <begin position="37"/>
        <end position="58"/>
    </location>
</feature>
<keyword evidence="1" id="KW-0472">Membrane</keyword>
<accession>A0ABT2N4S0</accession>
<reference evidence="2 3" key="1">
    <citation type="journal article" date="2022" name="Front. Microbiol.">
        <title>High genomic differentiation and limited gene flow indicate recent cryptic speciation within the genus Laspinema (cyanobacteria).</title>
        <authorList>
            <person name="Stanojkovic A."/>
            <person name="Skoupy S."/>
            <person name="Skaloud P."/>
            <person name="Dvorak P."/>
        </authorList>
    </citation>
    <scope>NUCLEOTIDE SEQUENCE [LARGE SCALE GENOMIC DNA]</scope>
    <source>
        <strain evidence="2 3">D3b</strain>
    </source>
</reference>
<evidence type="ECO:0000313" key="2">
    <source>
        <dbReference type="EMBL" id="MCT7976385.1"/>
    </source>
</evidence>
<name>A0ABT2N4S0_9CYAN</name>
<dbReference type="RefSeq" id="WP_261234253.1">
    <property type="nucleotide sequence ID" value="NZ_JAMXFA010000002.1"/>
</dbReference>